<feature type="compositionally biased region" description="Basic residues" evidence="1">
    <location>
        <begin position="331"/>
        <end position="348"/>
    </location>
</feature>
<sequence length="711" mass="74715">MLMEEDIDDKFFYQYPDQPAILDAQRPYQQIISDTTTTSSGSPNGTTSSCSPNGTTFSDGNAMSSSNAATSSSEETNNFSWPYDPLELSQLLRSPPYLDDMLFGGLVPDSPADEDTRNSFVADAPAAGFQQSPPQFKGAANGAGAFFGQNGGSPGTQSSAVLNGPAEEKEAERKPAMFSAGDGGQGGLLSAFFSNGGDMDMLNSAFLKGMEEANKFLPTNNTLLEAIPGKGARLHRQEGGGGERDTDVRQWPPGPQVQVRGGRPGRGDRQEQQADDAGQRGDRRARDVRRNNAGGVRDVHARDRGAAPRHGQRGQEEEREGGAREEERGGRPAHHAHPLRAGRGRRRPPGRDRAAQADQAALRADGGRHAEAGALLRRGAGSAARGHGEPGVPVAGGQAHLGGGVPQGLQAVHGGLLLQEGQLRVRQQDHPERHGREAPPAHRGLRGAVRASMAGPDAVAGAERRRAAGGEDHGHRPPAARVPPGPPGRGDRPPAQQLRPRAGRAVQVPRRGGQVGHRARRGPAHRPGRGARGALPVRPPEPDGRQRRGDHEQLQPQGRGAAEHPRHEARRVRGVRGERRLRRALLRDAVQGGALLLLGALRHTGRDHPAGQRRATDDRAGPHRAGRAERDRLRGRGPGGAAGDVPAVAGAEPAGGAPAAAAGPGGGRDGEGEGEGALPQGLPHRRGSPVAAAGVERQSALRSLHMGCCRR</sequence>
<evidence type="ECO:0000313" key="2">
    <source>
        <dbReference type="EnsemblPlants" id="TuG1812G0700001836.01.T01.cds281899"/>
    </source>
</evidence>
<accession>A0A8R7V4E5</accession>
<feature type="compositionally biased region" description="Basic and acidic residues" evidence="1">
    <location>
        <begin position="265"/>
        <end position="290"/>
    </location>
</feature>
<feature type="region of interest" description="Disordered" evidence="1">
    <location>
        <begin position="127"/>
        <end position="184"/>
    </location>
</feature>
<feature type="region of interest" description="Disordered" evidence="1">
    <location>
        <begin position="27"/>
        <end position="78"/>
    </location>
</feature>
<feature type="region of interest" description="Disordered" evidence="1">
    <location>
        <begin position="232"/>
        <end position="575"/>
    </location>
</feature>
<dbReference type="Proteomes" id="UP000015106">
    <property type="component" value="Chromosome 7"/>
</dbReference>
<feature type="compositionally biased region" description="Basic and acidic residues" evidence="1">
    <location>
        <begin position="462"/>
        <end position="475"/>
    </location>
</feature>
<feature type="compositionally biased region" description="Basic and acidic residues" evidence="1">
    <location>
        <begin position="235"/>
        <end position="248"/>
    </location>
</feature>
<proteinExistence type="predicted"/>
<feature type="compositionally biased region" description="Basic residues" evidence="1">
    <location>
        <begin position="517"/>
        <end position="529"/>
    </location>
</feature>
<feature type="compositionally biased region" description="Low complexity" evidence="1">
    <location>
        <begin position="64"/>
        <end position="77"/>
    </location>
</feature>
<feature type="compositionally biased region" description="Basic and acidic residues" evidence="1">
    <location>
        <begin position="605"/>
        <end position="634"/>
    </location>
</feature>
<evidence type="ECO:0000313" key="3">
    <source>
        <dbReference type="Proteomes" id="UP000015106"/>
    </source>
</evidence>
<dbReference type="Gramene" id="TuG1812G0700001836.01.T01">
    <property type="protein sequence ID" value="TuG1812G0700001836.01.T01.cds281899"/>
    <property type="gene ID" value="TuG1812G0700001836.01"/>
</dbReference>
<evidence type="ECO:0000256" key="1">
    <source>
        <dbReference type="SAM" id="MobiDB-lite"/>
    </source>
</evidence>
<reference evidence="2" key="3">
    <citation type="submission" date="2022-06" db="UniProtKB">
        <authorList>
            <consortium name="EnsemblPlants"/>
        </authorList>
    </citation>
    <scope>IDENTIFICATION</scope>
</reference>
<protein>
    <submittedName>
        <fullName evidence="2">Uncharacterized protein</fullName>
    </submittedName>
</protein>
<dbReference type="AlphaFoldDB" id="A0A8R7V4E5"/>
<feature type="region of interest" description="Disordered" evidence="1">
    <location>
        <begin position="605"/>
        <end position="711"/>
    </location>
</feature>
<organism evidence="2 3">
    <name type="scientific">Triticum urartu</name>
    <name type="common">Red wild einkorn</name>
    <name type="synonym">Crithodium urartu</name>
    <dbReference type="NCBI Taxonomy" id="4572"/>
    <lineage>
        <taxon>Eukaryota</taxon>
        <taxon>Viridiplantae</taxon>
        <taxon>Streptophyta</taxon>
        <taxon>Embryophyta</taxon>
        <taxon>Tracheophyta</taxon>
        <taxon>Spermatophyta</taxon>
        <taxon>Magnoliopsida</taxon>
        <taxon>Liliopsida</taxon>
        <taxon>Poales</taxon>
        <taxon>Poaceae</taxon>
        <taxon>BOP clade</taxon>
        <taxon>Pooideae</taxon>
        <taxon>Triticodae</taxon>
        <taxon>Triticeae</taxon>
        <taxon>Triticinae</taxon>
        <taxon>Triticum</taxon>
    </lineage>
</organism>
<feature type="compositionally biased region" description="Low complexity" evidence="1">
    <location>
        <begin position="372"/>
        <end position="385"/>
    </location>
</feature>
<feature type="compositionally biased region" description="Low complexity" evidence="1">
    <location>
        <begin position="643"/>
        <end position="662"/>
    </location>
</feature>
<feature type="compositionally biased region" description="Basic and acidic residues" evidence="1">
    <location>
        <begin position="426"/>
        <end position="440"/>
    </location>
</feature>
<dbReference type="EnsemblPlants" id="TuG1812G0700001836.01.T01">
    <property type="protein sequence ID" value="TuG1812G0700001836.01.T01.cds281899"/>
    <property type="gene ID" value="TuG1812G0700001836.01"/>
</dbReference>
<feature type="compositionally biased region" description="Basic and acidic residues" evidence="1">
    <location>
        <begin position="313"/>
        <end position="330"/>
    </location>
</feature>
<name>A0A8R7V4E5_TRIUA</name>
<feature type="compositionally biased region" description="Low complexity" evidence="1">
    <location>
        <begin position="138"/>
        <end position="148"/>
    </location>
</feature>
<reference evidence="2" key="2">
    <citation type="submission" date="2018-03" db="EMBL/GenBank/DDBJ databases">
        <title>The Triticum urartu genome reveals the dynamic nature of wheat genome evolution.</title>
        <authorList>
            <person name="Ling H."/>
            <person name="Ma B."/>
            <person name="Shi X."/>
            <person name="Liu H."/>
            <person name="Dong L."/>
            <person name="Sun H."/>
            <person name="Cao Y."/>
            <person name="Gao Q."/>
            <person name="Zheng S."/>
            <person name="Li Y."/>
            <person name="Yu Y."/>
            <person name="Du H."/>
            <person name="Qi M."/>
            <person name="Li Y."/>
            <person name="Yu H."/>
            <person name="Cui Y."/>
            <person name="Wang N."/>
            <person name="Chen C."/>
            <person name="Wu H."/>
            <person name="Zhao Y."/>
            <person name="Zhang J."/>
            <person name="Li Y."/>
            <person name="Zhou W."/>
            <person name="Zhang B."/>
            <person name="Hu W."/>
            <person name="Eijk M."/>
            <person name="Tang J."/>
            <person name="Witsenboer H."/>
            <person name="Zhao S."/>
            <person name="Li Z."/>
            <person name="Zhang A."/>
            <person name="Wang D."/>
            <person name="Liang C."/>
        </authorList>
    </citation>
    <scope>NUCLEOTIDE SEQUENCE [LARGE SCALE GENOMIC DNA]</scope>
    <source>
        <strain evidence="2">cv. G1812</strain>
    </source>
</reference>
<feature type="compositionally biased region" description="Basic and acidic residues" evidence="1">
    <location>
        <begin position="540"/>
        <end position="553"/>
    </location>
</feature>
<keyword evidence="3" id="KW-1185">Reference proteome</keyword>
<feature type="compositionally biased region" description="Polar residues" evidence="1">
    <location>
        <begin position="54"/>
        <end position="63"/>
    </location>
</feature>
<reference evidence="3" key="1">
    <citation type="journal article" date="2013" name="Nature">
        <title>Draft genome of the wheat A-genome progenitor Triticum urartu.</title>
        <authorList>
            <person name="Ling H.Q."/>
            <person name="Zhao S."/>
            <person name="Liu D."/>
            <person name="Wang J."/>
            <person name="Sun H."/>
            <person name="Zhang C."/>
            <person name="Fan H."/>
            <person name="Li D."/>
            <person name="Dong L."/>
            <person name="Tao Y."/>
            <person name="Gao C."/>
            <person name="Wu H."/>
            <person name="Li Y."/>
            <person name="Cui Y."/>
            <person name="Guo X."/>
            <person name="Zheng S."/>
            <person name="Wang B."/>
            <person name="Yu K."/>
            <person name="Liang Q."/>
            <person name="Yang W."/>
            <person name="Lou X."/>
            <person name="Chen J."/>
            <person name="Feng M."/>
            <person name="Jian J."/>
            <person name="Zhang X."/>
            <person name="Luo G."/>
            <person name="Jiang Y."/>
            <person name="Liu J."/>
            <person name="Wang Z."/>
            <person name="Sha Y."/>
            <person name="Zhang B."/>
            <person name="Wu H."/>
            <person name="Tang D."/>
            <person name="Shen Q."/>
            <person name="Xue P."/>
            <person name="Zou S."/>
            <person name="Wang X."/>
            <person name="Liu X."/>
            <person name="Wang F."/>
            <person name="Yang Y."/>
            <person name="An X."/>
            <person name="Dong Z."/>
            <person name="Zhang K."/>
            <person name="Zhang X."/>
            <person name="Luo M.C."/>
            <person name="Dvorak J."/>
            <person name="Tong Y."/>
            <person name="Wang J."/>
            <person name="Yang H."/>
            <person name="Li Z."/>
            <person name="Wang D."/>
            <person name="Zhang A."/>
            <person name="Wang J."/>
        </authorList>
    </citation>
    <scope>NUCLEOTIDE SEQUENCE</scope>
    <source>
        <strain evidence="3">cv. G1812</strain>
    </source>
</reference>
<feature type="compositionally biased region" description="Basic and acidic residues" evidence="1">
    <location>
        <begin position="166"/>
        <end position="175"/>
    </location>
</feature>
<feature type="compositionally biased region" description="Low complexity" evidence="1">
    <location>
        <begin position="35"/>
        <end position="53"/>
    </location>
</feature>
<feature type="compositionally biased region" description="Basic and acidic residues" evidence="1">
    <location>
        <begin position="297"/>
        <end position="306"/>
    </location>
</feature>